<name>A0AAV7Q896_PLEWA</name>
<evidence type="ECO:0000313" key="3">
    <source>
        <dbReference type="Proteomes" id="UP001066276"/>
    </source>
</evidence>
<dbReference type="Pfam" id="PF26215">
    <property type="entry name" value="HTH_animal"/>
    <property type="match status" value="1"/>
</dbReference>
<accession>A0AAV7Q896</accession>
<feature type="non-terminal residue" evidence="2">
    <location>
        <position position="1"/>
    </location>
</feature>
<dbReference type="Proteomes" id="UP001066276">
    <property type="component" value="Chromosome 6"/>
</dbReference>
<keyword evidence="3" id="KW-1185">Reference proteome</keyword>
<dbReference type="PANTHER" id="PTHR21301">
    <property type="entry name" value="REVERSE TRANSCRIPTASE"/>
    <property type="match status" value="1"/>
</dbReference>
<gene>
    <name evidence="2" type="ORF">NDU88_000767</name>
</gene>
<dbReference type="PANTHER" id="PTHR21301:SF13">
    <property type="match status" value="1"/>
</dbReference>
<organism evidence="2 3">
    <name type="scientific">Pleurodeles waltl</name>
    <name type="common">Iberian ribbed newt</name>
    <dbReference type="NCBI Taxonomy" id="8319"/>
    <lineage>
        <taxon>Eukaryota</taxon>
        <taxon>Metazoa</taxon>
        <taxon>Chordata</taxon>
        <taxon>Craniata</taxon>
        <taxon>Vertebrata</taxon>
        <taxon>Euteleostomi</taxon>
        <taxon>Amphibia</taxon>
        <taxon>Batrachia</taxon>
        <taxon>Caudata</taxon>
        <taxon>Salamandroidea</taxon>
        <taxon>Salamandridae</taxon>
        <taxon>Pleurodelinae</taxon>
        <taxon>Pleurodeles</taxon>
    </lineage>
</organism>
<sequence>DCIMIWTGGEAKLMEFCSFLNSNNLNVKFTYQYSAARIEFLDVELFICDDKIHSRLFRKATACNSILHAESAHPRHQVASIPYGEFLRARRNCSIDAEFVTQL</sequence>
<evidence type="ECO:0000259" key="1">
    <source>
        <dbReference type="Pfam" id="PF26215"/>
    </source>
</evidence>
<evidence type="ECO:0000313" key="2">
    <source>
        <dbReference type="EMBL" id="KAJ1134315.1"/>
    </source>
</evidence>
<feature type="domain" description="Helix-turn-helix" evidence="1">
    <location>
        <begin position="66"/>
        <end position="99"/>
    </location>
</feature>
<comment type="caution">
    <text evidence="2">The sequence shown here is derived from an EMBL/GenBank/DDBJ whole genome shotgun (WGS) entry which is preliminary data.</text>
</comment>
<dbReference type="AlphaFoldDB" id="A0AAV7Q896"/>
<dbReference type="InterPro" id="IPR058912">
    <property type="entry name" value="HTH_animal"/>
</dbReference>
<proteinExistence type="predicted"/>
<reference evidence="2" key="1">
    <citation type="journal article" date="2022" name="bioRxiv">
        <title>Sequencing and chromosome-scale assembly of the giantPleurodeles waltlgenome.</title>
        <authorList>
            <person name="Brown T."/>
            <person name="Elewa A."/>
            <person name="Iarovenko S."/>
            <person name="Subramanian E."/>
            <person name="Araus A.J."/>
            <person name="Petzold A."/>
            <person name="Susuki M."/>
            <person name="Suzuki K.-i.T."/>
            <person name="Hayashi T."/>
            <person name="Toyoda A."/>
            <person name="Oliveira C."/>
            <person name="Osipova E."/>
            <person name="Leigh N.D."/>
            <person name="Simon A."/>
            <person name="Yun M.H."/>
        </authorList>
    </citation>
    <scope>NUCLEOTIDE SEQUENCE</scope>
    <source>
        <strain evidence="2">20211129_DDA</strain>
        <tissue evidence="2">Liver</tissue>
    </source>
</reference>
<feature type="non-terminal residue" evidence="2">
    <location>
        <position position="103"/>
    </location>
</feature>
<dbReference type="EMBL" id="JANPWB010000010">
    <property type="protein sequence ID" value="KAJ1134315.1"/>
    <property type="molecule type" value="Genomic_DNA"/>
</dbReference>
<protein>
    <recommendedName>
        <fullName evidence="1">Helix-turn-helix domain-containing protein</fullName>
    </recommendedName>
</protein>